<feature type="region of interest" description="Disordered" evidence="1">
    <location>
        <begin position="25"/>
        <end position="44"/>
    </location>
</feature>
<sequence length="118" mass="13188">MAAYTASHRPIKGILKNKSSTASLAASSAQQSGGTIQEVQRKKSQRWDESNILATRRLAYRDYDLMKMNDHSAHRQHLLSPAIACHIRTATNCYELLVQHAAACSVERRLPVLKIPFS</sequence>
<protein>
    <submittedName>
        <fullName evidence="2">PPP1R2 family member C</fullName>
    </submittedName>
</protein>
<proteinExistence type="predicted"/>
<dbReference type="Ensembl" id="ENSAMET00000041207.1">
    <property type="protein sequence ID" value="ENSAMEP00000039478.1"/>
    <property type="gene ID" value="ENSAMEG00000027699.1"/>
</dbReference>
<dbReference type="Gene3D" id="6.10.250.1050">
    <property type="match status" value="1"/>
</dbReference>
<dbReference type="InParanoid" id="A0A7N5KFU6"/>
<reference evidence="2" key="3">
    <citation type="submission" date="2025-09" db="UniProtKB">
        <authorList>
            <consortium name="Ensembl"/>
        </authorList>
    </citation>
    <scope>IDENTIFICATION</scope>
</reference>
<reference evidence="2" key="2">
    <citation type="submission" date="2025-08" db="UniProtKB">
        <authorList>
            <consortium name="Ensembl"/>
        </authorList>
    </citation>
    <scope>IDENTIFICATION</scope>
</reference>
<dbReference type="Proteomes" id="UP000008912">
    <property type="component" value="Unassembled WGS sequence"/>
</dbReference>
<dbReference type="GeneTree" id="ENSGT00940000164483"/>
<feature type="compositionally biased region" description="Low complexity" evidence="1">
    <location>
        <begin position="25"/>
        <end position="35"/>
    </location>
</feature>
<organism evidence="2 3">
    <name type="scientific">Ailuropoda melanoleuca</name>
    <name type="common">Giant panda</name>
    <dbReference type="NCBI Taxonomy" id="9646"/>
    <lineage>
        <taxon>Eukaryota</taxon>
        <taxon>Metazoa</taxon>
        <taxon>Chordata</taxon>
        <taxon>Craniata</taxon>
        <taxon>Vertebrata</taxon>
        <taxon>Euteleostomi</taxon>
        <taxon>Mammalia</taxon>
        <taxon>Eutheria</taxon>
        <taxon>Laurasiatheria</taxon>
        <taxon>Carnivora</taxon>
        <taxon>Caniformia</taxon>
        <taxon>Ursidae</taxon>
        <taxon>Ailuropoda</taxon>
    </lineage>
</organism>
<evidence type="ECO:0000313" key="3">
    <source>
        <dbReference type="Proteomes" id="UP000008912"/>
    </source>
</evidence>
<evidence type="ECO:0000256" key="1">
    <source>
        <dbReference type="SAM" id="MobiDB-lite"/>
    </source>
</evidence>
<reference evidence="2 3" key="1">
    <citation type="journal article" date="2010" name="Nature">
        <title>The sequence and de novo assembly of the giant panda genome.</title>
        <authorList>
            <person name="Li R."/>
            <person name="Fan W."/>
            <person name="Tian G."/>
            <person name="Zhu H."/>
            <person name="He L."/>
            <person name="Cai J."/>
            <person name="Huang Q."/>
            <person name="Cai Q."/>
            <person name="Li B."/>
            <person name="Bai Y."/>
            <person name="Zhang Z."/>
            <person name="Zhang Y."/>
            <person name="Wang W."/>
            <person name="Li J."/>
            <person name="Wei F."/>
            <person name="Li H."/>
            <person name="Jian M."/>
            <person name="Li J."/>
            <person name="Zhang Z."/>
            <person name="Nielsen R."/>
            <person name="Li D."/>
            <person name="Gu W."/>
            <person name="Yang Z."/>
            <person name="Xuan Z."/>
            <person name="Ryder O.A."/>
            <person name="Leung F.C."/>
            <person name="Zhou Y."/>
            <person name="Cao J."/>
            <person name="Sun X."/>
            <person name="Fu Y."/>
            <person name="Fang X."/>
            <person name="Guo X."/>
            <person name="Wang B."/>
            <person name="Hou R."/>
            <person name="Shen F."/>
            <person name="Mu B."/>
            <person name="Ni P."/>
            <person name="Lin R."/>
            <person name="Qian W."/>
            <person name="Wang G."/>
            <person name="Yu C."/>
            <person name="Nie W."/>
            <person name="Wang J."/>
            <person name="Wu Z."/>
            <person name="Liang H."/>
            <person name="Min J."/>
            <person name="Wu Q."/>
            <person name="Cheng S."/>
            <person name="Ruan J."/>
            <person name="Wang M."/>
            <person name="Shi Z."/>
            <person name="Wen M."/>
            <person name="Liu B."/>
            <person name="Ren X."/>
            <person name="Zheng H."/>
            <person name="Dong D."/>
            <person name="Cook K."/>
            <person name="Shan G."/>
            <person name="Zhang H."/>
            <person name="Kosiol C."/>
            <person name="Xie X."/>
            <person name="Lu Z."/>
            <person name="Zheng H."/>
            <person name="Li Y."/>
            <person name="Steiner C.C."/>
            <person name="Lam T.T."/>
            <person name="Lin S."/>
            <person name="Zhang Q."/>
            <person name="Li G."/>
            <person name="Tian J."/>
            <person name="Gong T."/>
            <person name="Liu H."/>
            <person name="Zhang D."/>
            <person name="Fang L."/>
            <person name="Ye C."/>
            <person name="Zhang J."/>
            <person name="Hu W."/>
            <person name="Xu A."/>
            <person name="Ren Y."/>
            <person name="Zhang G."/>
            <person name="Bruford M.W."/>
            <person name="Li Q."/>
            <person name="Ma L."/>
            <person name="Guo Y."/>
            <person name="An N."/>
            <person name="Hu Y."/>
            <person name="Zheng Y."/>
            <person name="Shi Y."/>
            <person name="Li Z."/>
            <person name="Liu Q."/>
            <person name="Chen Y."/>
            <person name="Zhao J."/>
            <person name="Qu N."/>
            <person name="Zhao S."/>
            <person name="Tian F."/>
            <person name="Wang X."/>
            <person name="Wang H."/>
            <person name="Xu L."/>
            <person name="Liu X."/>
            <person name="Vinar T."/>
            <person name="Wang Y."/>
            <person name="Lam T.W."/>
            <person name="Yiu S.M."/>
            <person name="Liu S."/>
            <person name="Zhang H."/>
            <person name="Li D."/>
            <person name="Huang Y."/>
            <person name="Wang X."/>
            <person name="Yang G."/>
            <person name="Jiang Z."/>
            <person name="Wang J."/>
            <person name="Qin N."/>
            <person name="Li L."/>
            <person name="Li J."/>
            <person name="Bolund L."/>
            <person name="Kristiansen K."/>
            <person name="Wong G.K."/>
            <person name="Olson M."/>
            <person name="Zhang X."/>
            <person name="Li S."/>
            <person name="Yang H."/>
            <person name="Wang J."/>
            <person name="Wang J."/>
        </authorList>
    </citation>
    <scope>NUCLEOTIDE SEQUENCE [LARGE SCALE GENOMIC DNA]</scope>
</reference>
<evidence type="ECO:0000313" key="2">
    <source>
        <dbReference type="Ensembl" id="ENSAMEP00000039478.1"/>
    </source>
</evidence>
<gene>
    <name evidence="2" type="primary">PPP1R2C</name>
</gene>
<accession>A0A7N5KFU6</accession>
<dbReference type="AlphaFoldDB" id="A0A7N5KFU6"/>
<name>A0A7N5KFU6_AILME</name>
<keyword evidence="3" id="KW-1185">Reference proteome</keyword>